<dbReference type="AlphaFoldDB" id="I4G5T8"/>
<evidence type="ECO:0000256" key="1">
    <source>
        <dbReference type="SAM" id="MobiDB-lite"/>
    </source>
</evidence>
<organism evidence="2 3">
    <name type="scientific">Microcystis aeruginosa PCC 9443</name>
    <dbReference type="NCBI Taxonomy" id="1160281"/>
    <lineage>
        <taxon>Bacteria</taxon>
        <taxon>Bacillati</taxon>
        <taxon>Cyanobacteriota</taxon>
        <taxon>Cyanophyceae</taxon>
        <taxon>Oscillatoriophycideae</taxon>
        <taxon>Chroococcales</taxon>
        <taxon>Microcystaceae</taxon>
        <taxon>Microcystis</taxon>
    </lineage>
</organism>
<name>I4G5T8_MICAE</name>
<dbReference type="RefSeq" id="WP_002769193.1">
    <property type="nucleotide sequence ID" value="NZ_HE972994.1"/>
</dbReference>
<feature type="compositionally biased region" description="Polar residues" evidence="1">
    <location>
        <begin position="14"/>
        <end position="23"/>
    </location>
</feature>
<comment type="caution">
    <text evidence="2">The sequence shown here is derived from an EMBL/GenBank/DDBJ whole genome shotgun (WGS) entry which is preliminary data.</text>
</comment>
<dbReference type="EMBL" id="CAIJ01000380">
    <property type="protein sequence ID" value="CCI03299.1"/>
    <property type="molecule type" value="Genomic_DNA"/>
</dbReference>
<dbReference type="Proteomes" id="UP000003480">
    <property type="component" value="Unassembled WGS sequence"/>
</dbReference>
<feature type="region of interest" description="Disordered" evidence="1">
    <location>
        <begin position="1"/>
        <end position="23"/>
    </location>
</feature>
<evidence type="ECO:0000313" key="3">
    <source>
        <dbReference type="Proteomes" id="UP000003480"/>
    </source>
</evidence>
<gene>
    <name evidence="2" type="ORF">MICAC_4400004</name>
</gene>
<sequence>MKKKKANSKTKNNHLFTGKNNEQLFTKKTKEKIGEKLNKIKQEYKDYIKEYGRTWLN</sequence>
<accession>I4G5T8</accession>
<reference evidence="2 3" key="1">
    <citation type="submission" date="2012-04" db="EMBL/GenBank/DDBJ databases">
        <authorList>
            <person name="Genoscope - CEA"/>
        </authorList>
    </citation>
    <scope>NUCLEOTIDE SEQUENCE [LARGE SCALE GENOMIC DNA]</scope>
    <source>
        <strain evidence="2 3">9443</strain>
    </source>
</reference>
<feature type="compositionally biased region" description="Basic residues" evidence="1">
    <location>
        <begin position="1"/>
        <end position="12"/>
    </location>
</feature>
<protein>
    <submittedName>
        <fullName evidence="2">Uncharacterized protein</fullName>
    </submittedName>
</protein>
<dbReference type="HOGENOM" id="CLU_2991607_0_0_3"/>
<evidence type="ECO:0000313" key="2">
    <source>
        <dbReference type="EMBL" id="CCI03299.1"/>
    </source>
</evidence>
<proteinExistence type="predicted"/>